<dbReference type="InterPro" id="IPR032675">
    <property type="entry name" value="LRR_dom_sf"/>
</dbReference>
<feature type="domain" description="Disease resistance protein winged helix" evidence="6">
    <location>
        <begin position="417"/>
        <end position="487"/>
    </location>
</feature>
<dbReference type="PANTHER" id="PTHR23155">
    <property type="entry name" value="DISEASE RESISTANCE PROTEIN RP"/>
    <property type="match status" value="1"/>
</dbReference>
<dbReference type="InterPro" id="IPR041118">
    <property type="entry name" value="Rx_N"/>
</dbReference>
<dbReference type="InterPro" id="IPR044974">
    <property type="entry name" value="Disease_R_plants"/>
</dbReference>
<dbReference type="Gene3D" id="1.20.5.4130">
    <property type="match status" value="1"/>
</dbReference>
<dbReference type="InterPro" id="IPR058922">
    <property type="entry name" value="WHD_DRP"/>
</dbReference>
<dbReference type="Gene3D" id="1.10.10.10">
    <property type="entry name" value="Winged helix-like DNA-binding domain superfamily/Winged helix DNA-binding domain"/>
    <property type="match status" value="1"/>
</dbReference>
<dbReference type="Gene3D" id="3.40.50.300">
    <property type="entry name" value="P-loop containing nucleotide triphosphate hydrolases"/>
    <property type="match status" value="1"/>
</dbReference>
<dbReference type="InterPro" id="IPR055414">
    <property type="entry name" value="LRR_R13L4/SHOC2-like"/>
</dbReference>
<proteinExistence type="predicted"/>
<dbReference type="GO" id="GO:0043531">
    <property type="term" value="F:ADP binding"/>
    <property type="evidence" value="ECO:0007669"/>
    <property type="project" value="InterPro"/>
</dbReference>
<feature type="domain" description="NB-ARC" evidence="4">
    <location>
        <begin position="162"/>
        <end position="333"/>
    </location>
</feature>
<accession>A0A0L9URG8</accession>
<dbReference type="Gene3D" id="3.80.10.10">
    <property type="entry name" value="Ribonuclease Inhibitor"/>
    <property type="match status" value="1"/>
</dbReference>
<keyword evidence="3" id="KW-0611">Plant defense</keyword>
<dbReference type="InterPro" id="IPR038005">
    <property type="entry name" value="RX-like_CC"/>
</dbReference>
<evidence type="ECO:0000259" key="5">
    <source>
        <dbReference type="Pfam" id="PF18052"/>
    </source>
</evidence>
<feature type="domain" description="Disease resistance N-terminal" evidence="5">
    <location>
        <begin position="5"/>
        <end position="92"/>
    </location>
</feature>
<dbReference type="GO" id="GO:0098542">
    <property type="term" value="P:defense response to other organism"/>
    <property type="evidence" value="ECO:0007669"/>
    <property type="project" value="TreeGrafter"/>
</dbReference>
<dbReference type="Pfam" id="PF23598">
    <property type="entry name" value="LRR_14"/>
    <property type="match status" value="1"/>
</dbReference>
<dbReference type="Pfam" id="PF00931">
    <property type="entry name" value="NB-ARC"/>
    <property type="match status" value="1"/>
</dbReference>
<dbReference type="Proteomes" id="UP000053144">
    <property type="component" value="Chromosome 6"/>
</dbReference>
<evidence type="ECO:0000256" key="3">
    <source>
        <dbReference type="ARBA" id="ARBA00022821"/>
    </source>
</evidence>
<dbReference type="FunFam" id="3.40.50.300:FF:001091">
    <property type="entry name" value="Probable disease resistance protein At1g61300"/>
    <property type="match status" value="1"/>
</dbReference>
<dbReference type="PRINTS" id="PR00364">
    <property type="entry name" value="DISEASERSIST"/>
</dbReference>
<name>A0A0L9URG8_PHAAN</name>
<evidence type="ECO:0000259" key="7">
    <source>
        <dbReference type="Pfam" id="PF23598"/>
    </source>
</evidence>
<dbReference type="InterPro" id="IPR002182">
    <property type="entry name" value="NB-ARC"/>
</dbReference>
<evidence type="ECO:0008006" key="10">
    <source>
        <dbReference type="Google" id="ProtNLM"/>
    </source>
</evidence>
<dbReference type="SUPFAM" id="SSF52540">
    <property type="entry name" value="P-loop containing nucleoside triphosphate hydrolases"/>
    <property type="match status" value="1"/>
</dbReference>
<sequence>MAEVAVSTVATKLTELLVEQAAVAVSQLAGVRGQVENLKNELGWMQSFLRDADAKQEGSDRVRLWVSEIRDVAFEAEELIETYVYNTTMQRQLDKVFRPFHLYKVRTRIDKILSKIKSISGRRETYGVVMTGHDGNNSNERLRQWRQPSPSSEEEYLIELEDDMELFLSQLLALEPNPYVVSIVGMGGLGKTTLAKKLYNHNKITNHFDCKAWVYVSKEYRRIDVLQGILRDVDGAPRHEMGRIPEEEFINKLRTVLSEKRYLVVLDDIWGMEVWDGLKSAFPRGKMGSKILLTTRNWDVALHADACSNPHQLRPLTADESLRLLSNKAFPGTNGIPAELKDLATEIVVKCGGLPLAVVVVGGLLSRKLKSSGEWKRVLQNISWYLLEEQEKIARILALSYNDLPSHLKSCFLYLGLFPEGMNIQTKKLIRLWVAEGFLPQEGEETAEGVAQKYLNELIGRCMIQVGTVSSLGRVKTIRIHHLLRDLSLSKGKEEYFLKIFQGDVTGPSTKARRQSMHSCDERYDFLKHNAHHSRSLLFFNREYNADIARKPWLPLNFQQEKKLNFIYRKFKLLRVLELDGVRVVSLPSTIGDLIQLRYLGLRKTNLEEELPLSIGNLLNLQTLDLSYCVFLKKIPNVIWKLVNLRHLLLYTPFDSPDSGHLRLDTLTNLQTLPHIEAGNWIVDGGLANMVNLRQLGICELSGQLVNSVLSTAQGLRNLCSLSLSLQSEEDEFPIFMQLSQCTHLQKLSLNGKIKKLPDPHEFPPNLLKLTLHNSHLQKESIAKLERLPNLKMLVLGKRAYNWPKLTFNSEGFSQLHILRLHLKELEDWTVEQSSMPRLEYIVIDRCEKLKTIPEGLKAITSLKKLKIIGMPVEFEHKLRTKDISEFTNTPKREKVRSTTPFYSPSSMSLHLHVHVLTKLHPLTHVFLGKPAYCCVCLRAVALDVTELEHGGRELLNCWMATVAAAGLDVECWLVMVAAVVGGEEEDECRGSRENMRFFGQCGNWALRVSMETELCRPVWEMSFLGHWGNVIYELLWKLRDFFFGPCGIWDLRVSMELSFAGQYGKRDLSAKMETRAWGPVQKLGLENPDRISPEEK</sequence>
<dbReference type="InterPro" id="IPR036388">
    <property type="entry name" value="WH-like_DNA-bd_sf"/>
</dbReference>
<feature type="domain" description="Disease resistance R13L4/SHOC-2-like LRR" evidence="7">
    <location>
        <begin position="561"/>
        <end position="868"/>
    </location>
</feature>
<organism evidence="8 9">
    <name type="scientific">Phaseolus angularis</name>
    <name type="common">Azuki bean</name>
    <name type="synonym">Vigna angularis</name>
    <dbReference type="NCBI Taxonomy" id="3914"/>
    <lineage>
        <taxon>Eukaryota</taxon>
        <taxon>Viridiplantae</taxon>
        <taxon>Streptophyta</taxon>
        <taxon>Embryophyta</taxon>
        <taxon>Tracheophyta</taxon>
        <taxon>Spermatophyta</taxon>
        <taxon>Magnoliopsida</taxon>
        <taxon>eudicotyledons</taxon>
        <taxon>Gunneridae</taxon>
        <taxon>Pentapetalae</taxon>
        <taxon>rosids</taxon>
        <taxon>fabids</taxon>
        <taxon>Fabales</taxon>
        <taxon>Fabaceae</taxon>
        <taxon>Papilionoideae</taxon>
        <taxon>50 kb inversion clade</taxon>
        <taxon>NPAAA clade</taxon>
        <taxon>indigoferoid/millettioid clade</taxon>
        <taxon>Phaseoleae</taxon>
        <taxon>Vigna</taxon>
    </lineage>
</organism>
<evidence type="ECO:0000256" key="1">
    <source>
        <dbReference type="ARBA" id="ARBA00022737"/>
    </source>
</evidence>
<protein>
    <recommendedName>
        <fullName evidence="10">AAA+ ATPase domain-containing protein</fullName>
    </recommendedName>
</protein>
<dbReference type="SUPFAM" id="SSF52058">
    <property type="entry name" value="L domain-like"/>
    <property type="match status" value="1"/>
</dbReference>
<dbReference type="PANTHER" id="PTHR23155:SF1193">
    <property type="entry name" value="DISEASE RESISTANCE PROTEIN RPP13-RELATED"/>
    <property type="match status" value="1"/>
</dbReference>
<dbReference type="Pfam" id="PF18052">
    <property type="entry name" value="Rx_N"/>
    <property type="match status" value="1"/>
</dbReference>
<keyword evidence="1" id="KW-0677">Repeat</keyword>
<evidence type="ECO:0000313" key="8">
    <source>
        <dbReference type="EMBL" id="KOM45187.1"/>
    </source>
</evidence>
<evidence type="ECO:0000259" key="4">
    <source>
        <dbReference type="Pfam" id="PF00931"/>
    </source>
</evidence>
<dbReference type="Pfam" id="PF23559">
    <property type="entry name" value="WHD_DRP"/>
    <property type="match status" value="1"/>
</dbReference>
<gene>
    <name evidence="8" type="ORF">LR48_Vigan06g049300</name>
</gene>
<dbReference type="Gramene" id="KOM45187">
    <property type="protein sequence ID" value="KOM45187"/>
    <property type="gene ID" value="LR48_Vigan06g049300"/>
</dbReference>
<evidence type="ECO:0000259" key="6">
    <source>
        <dbReference type="Pfam" id="PF23559"/>
    </source>
</evidence>
<dbReference type="CDD" id="cd14798">
    <property type="entry name" value="RX-CC_like"/>
    <property type="match status" value="1"/>
</dbReference>
<dbReference type="AlphaFoldDB" id="A0A0L9URG8"/>
<dbReference type="InterPro" id="IPR042197">
    <property type="entry name" value="Apaf_helical"/>
</dbReference>
<keyword evidence="2" id="KW-0547">Nucleotide-binding</keyword>
<dbReference type="InterPro" id="IPR027417">
    <property type="entry name" value="P-loop_NTPase"/>
</dbReference>
<dbReference type="FunFam" id="1.10.10.10:FF:000322">
    <property type="entry name" value="Probable disease resistance protein At1g63360"/>
    <property type="match status" value="1"/>
</dbReference>
<dbReference type="EMBL" id="CM003376">
    <property type="protein sequence ID" value="KOM45187.1"/>
    <property type="molecule type" value="Genomic_DNA"/>
</dbReference>
<dbReference type="Gene3D" id="1.10.8.430">
    <property type="entry name" value="Helical domain of apoptotic protease-activating factors"/>
    <property type="match status" value="1"/>
</dbReference>
<evidence type="ECO:0000256" key="2">
    <source>
        <dbReference type="ARBA" id="ARBA00022741"/>
    </source>
</evidence>
<evidence type="ECO:0000313" key="9">
    <source>
        <dbReference type="Proteomes" id="UP000053144"/>
    </source>
</evidence>
<reference evidence="9" key="1">
    <citation type="journal article" date="2015" name="Proc. Natl. Acad. Sci. U.S.A.">
        <title>Genome sequencing of adzuki bean (Vigna angularis) provides insight into high starch and low fat accumulation and domestication.</title>
        <authorList>
            <person name="Yang K."/>
            <person name="Tian Z."/>
            <person name="Chen C."/>
            <person name="Luo L."/>
            <person name="Zhao B."/>
            <person name="Wang Z."/>
            <person name="Yu L."/>
            <person name="Li Y."/>
            <person name="Sun Y."/>
            <person name="Li W."/>
            <person name="Chen Y."/>
            <person name="Li Y."/>
            <person name="Zhang Y."/>
            <person name="Ai D."/>
            <person name="Zhao J."/>
            <person name="Shang C."/>
            <person name="Ma Y."/>
            <person name="Wu B."/>
            <person name="Wang M."/>
            <person name="Gao L."/>
            <person name="Sun D."/>
            <person name="Zhang P."/>
            <person name="Guo F."/>
            <person name="Wang W."/>
            <person name="Li Y."/>
            <person name="Wang J."/>
            <person name="Varshney R.K."/>
            <person name="Wang J."/>
            <person name="Ling H.Q."/>
            <person name="Wan P."/>
        </authorList>
    </citation>
    <scope>NUCLEOTIDE SEQUENCE</scope>
    <source>
        <strain evidence="9">cv. Jingnong 6</strain>
    </source>
</reference>
<dbReference type="OMA" id="NVIWKLV"/>